<evidence type="ECO:0000259" key="3">
    <source>
        <dbReference type="Pfam" id="PF07910"/>
    </source>
</evidence>
<dbReference type="EMBL" id="MCGT01000013">
    <property type="protein sequence ID" value="ORX54611.1"/>
    <property type="molecule type" value="Genomic_DNA"/>
</dbReference>
<dbReference type="Gene3D" id="3.90.70.130">
    <property type="match status" value="1"/>
</dbReference>
<evidence type="ECO:0000256" key="2">
    <source>
        <dbReference type="SAM" id="MobiDB-lite"/>
    </source>
</evidence>
<feature type="compositionally biased region" description="Low complexity" evidence="2">
    <location>
        <begin position="254"/>
        <end position="270"/>
    </location>
</feature>
<reference evidence="4 5" key="1">
    <citation type="submission" date="2016-07" db="EMBL/GenBank/DDBJ databases">
        <title>Pervasive Adenine N6-methylation of Active Genes in Fungi.</title>
        <authorList>
            <consortium name="DOE Joint Genome Institute"/>
            <person name="Mondo S.J."/>
            <person name="Dannebaum R.O."/>
            <person name="Kuo R.C."/>
            <person name="Labutti K."/>
            <person name="Haridas S."/>
            <person name="Kuo A."/>
            <person name="Salamov A."/>
            <person name="Ahrendt S.R."/>
            <person name="Lipzen A."/>
            <person name="Sullivan W."/>
            <person name="Andreopoulos W.B."/>
            <person name="Clum A."/>
            <person name="Lindquist E."/>
            <person name="Daum C."/>
            <person name="Ramamoorthy G.K."/>
            <person name="Gryganskyi A."/>
            <person name="Culley D."/>
            <person name="Magnuson J.K."/>
            <person name="James T.Y."/>
            <person name="O'Malley M.A."/>
            <person name="Stajich J.E."/>
            <person name="Spatafora J.W."/>
            <person name="Visel A."/>
            <person name="Grigoriev I.V."/>
        </authorList>
    </citation>
    <scope>NUCLEOTIDE SEQUENCE [LARGE SCALE GENOMIC DNA]</scope>
    <source>
        <strain evidence="4 5">NRRL 3301</strain>
    </source>
</reference>
<comment type="caution">
    <text evidence="4">The sequence shown here is derived from an EMBL/GenBank/DDBJ whole genome shotgun (WGS) entry which is preliminary data.</text>
</comment>
<dbReference type="InterPro" id="IPR012462">
    <property type="entry name" value="UFSP1/2_DUB_cat"/>
</dbReference>
<protein>
    <submittedName>
        <fullName evidence="4">DUF1671-domain-containing protein</fullName>
    </submittedName>
</protein>
<dbReference type="GO" id="GO:0019783">
    <property type="term" value="F:ubiquitin-like protein peptidase activity"/>
    <property type="evidence" value="ECO:0007669"/>
    <property type="project" value="TreeGrafter"/>
</dbReference>
<evidence type="ECO:0000313" key="5">
    <source>
        <dbReference type="Proteomes" id="UP000242146"/>
    </source>
</evidence>
<sequence>MVMDDQDTKRTMTNAYARNRFNSDPTIWTQVQPMKESSRTPGVIPRLEPHFTRLNKKGKTVSAYLCSAMTDHISTGLGDLGWGCGYRNTQMLMTFLQRAQQGGDRLLPQVCDIQGIQTLLERAWQEGFDPQGAKQLQQHVYKTRKWIGTTEVYSLLAYLGIRSTILDFHQPTGLHHDALFDWIQFYFESGAKKSHKPKTVYMTDRPPLYLQHAGHSRTVIGIEILKDDKRNLIMFDPGRRMLRSYRQKDPDQRPSTSTATSLPSPNSTTSELDDDGSNHEEDDVDEVSTPKDSDPPSSLASRFLSSITQHTNLPANLLRPFRVDAKTIAKNKQYQVLVLGEVIDERPSGGNAKWDETGGFLLSDEERDQRKRVTSISMTL</sequence>
<name>A0A1X2GIQ9_9FUNG</name>
<feature type="domain" description="UFSP1/2/DUB catalytic" evidence="3">
    <location>
        <begin position="60"/>
        <end position="241"/>
    </location>
</feature>
<evidence type="ECO:0000313" key="4">
    <source>
        <dbReference type="EMBL" id="ORX54611.1"/>
    </source>
</evidence>
<dbReference type="PANTHER" id="PTHR48153:SF4">
    <property type="entry name" value="UBIQUITIN CARBOXYL-TERMINAL HYDROLASE MUG105"/>
    <property type="match status" value="1"/>
</dbReference>
<keyword evidence="5" id="KW-1185">Reference proteome</keyword>
<proteinExistence type="predicted"/>
<dbReference type="AlphaFoldDB" id="A0A1X2GIQ9"/>
<feature type="region of interest" description="Disordered" evidence="2">
    <location>
        <begin position="243"/>
        <end position="300"/>
    </location>
</feature>
<keyword evidence="1" id="KW-0378">Hydrolase</keyword>
<evidence type="ECO:0000256" key="1">
    <source>
        <dbReference type="ARBA" id="ARBA00022801"/>
    </source>
</evidence>
<accession>A0A1X2GIQ9</accession>
<feature type="compositionally biased region" description="Acidic residues" evidence="2">
    <location>
        <begin position="271"/>
        <end position="286"/>
    </location>
</feature>
<dbReference type="Proteomes" id="UP000242146">
    <property type="component" value="Unassembled WGS sequence"/>
</dbReference>
<dbReference type="PANTHER" id="PTHR48153">
    <property type="entry name" value="UFM1-SPECIFIC PROTEASE 2"/>
    <property type="match status" value="1"/>
</dbReference>
<gene>
    <name evidence="4" type="ORF">DM01DRAFT_1305280</name>
</gene>
<dbReference type="OrthoDB" id="288987at2759"/>
<organism evidence="4 5">
    <name type="scientific">Hesseltinella vesiculosa</name>
    <dbReference type="NCBI Taxonomy" id="101127"/>
    <lineage>
        <taxon>Eukaryota</taxon>
        <taxon>Fungi</taxon>
        <taxon>Fungi incertae sedis</taxon>
        <taxon>Mucoromycota</taxon>
        <taxon>Mucoromycotina</taxon>
        <taxon>Mucoromycetes</taxon>
        <taxon>Mucorales</taxon>
        <taxon>Cunninghamellaceae</taxon>
        <taxon>Hesseltinella</taxon>
    </lineage>
</organism>
<dbReference type="Pfam" id="PF07910">
    <property type="entry name" value="Peptidase_C78"/>
    <property type="match status" value="1"/>
</dbReference>
<dbReference type="STRING" id="101127.A0A1X2GIQ9"/>